<keyword evidence="2" id="KW-1185">Reference proteome</keyword>
<dbReference type="GO" id="GO:0032259">
    <property type="term" value="P:methylation"/>
    <property type="evidence" value="ECO:0007669"/>
    <property type="project" value="UniProtKB-KW"/>
</dbReference>
<dbReference type="EMBL" id="JAUSVY010000002">
    <property type="protein sequence ID" value="MDQ0504456.1"/>
    <property type="molecule type" value="Genomic_DNA"/>
</dbReference>
<reference evidence="1 2" key="1">
    <citation type="submission" date="2023-07" db="EMBL/GenBank/DDBJ databases">
        <title>Genomic Encyclopedia of Type Strains, Phase IV (KMG-IV): sequencing the most valuable type-strain genomes for metagenomic binning, comparative biology and taxonomic classification.</title>
        <authorList>
            <person name="Goeker M."/>
        </authorList>
    </citation>
    <scope>NUCLEOTIDE SEQUENCE [LARGE SCALE GENOMIC DNA]</scope>
    <source>
        <strain evidence="1 2">DSM 3770</strain>
    </source>
</reference>
<protein>
    <submittedName>
        <fullName evidence="1">FkbM family methyltransferase</fullName>
    </submittedName>
</protein>
<dbReference type="Proteomes" id="UP001241747">
    <property type="component" value="Unassembled WGS sequence"/>
</dbReference>
<proteinExistence type="predicted"/>
<dbReference type="InterPro" id="IPR006342">
    <property type="entry name" value="FkbM_mtfrase"/>
</dbReference>
<dbReference type="Gene3D" id="3.40.50.150">
    <property type="entry name" value="Vaccinia Virus protein VP39"/>
    <property type="match status" value="1"/>
</dbReference>
<organism evidence="1 2">
    <name type="scientific">Xanthobacter agilis</name>
    <dbReference type="NCBI Taxonomy" id="47492"/>
    <lineage>
        <taxon>Bacteria</taxon>
        <taxon>Pseudomonadati</taxon>
        <taxon>Pseudomonadota</taxon>
        <taxon>Alphaproteobacteria</taxon>
        <taxon>Hyphomicrobiales</taxon>
        <taxon>Xanthobacteraceae</taxon>
        <taxon>Xanthobacter</taxon>
    </lineage>
</organism>
<dbReference type="InterPro" id="IPR029063">
    <property type="entry name" value="SAM-dependent_MTases_sf"/>
</dbReference>
<dbReference type="SUPFAM" id="SSF53335">
    <property type="entry name" value="S-adenosyl-L-methionine-dependent methyltransferases"/>
    <property type="match status" value="1"/>
</dbReference>
<dbReference type="RefSeq" id="WP_394085383.1">
    <property type="nucleotide sequence ID" value="NZ_JBAFWJ010000003.1"/>
</dbReference>
<keyword evidence="1" id="KW-0808">Transferase</keyword>
<sequence length="408" mass="43931">MPRRASAHLRLVSDAHVRRHFDHIPGEDTARDLLARVNARAPAGAPVRPGARPLWIYGASALGRRGHAYFRAVGQAVSGVIDAEASAYVNDPAWAGICMLAPDVVPAGVRAGALVAIADAGRPFTQTEEMLNDLGWRHCVPLHDVTEAFVDQRPLASGWFAPRLGADELEAAGRVLGGFSDAESRAHYLRVAAWRFARQEWDFAGAPVEPATCFFIPDVTRALRPGERALDGGAHHGAVIARLLERAPGPISAIWAVEPDPDNRAALQAWVDQLDLDLRARVLILDAVLGDRAAAVRFHRGLGPCSRIAASGQTLRAAVPLDALALDPSFVKLHLEGGELKALVGARQTLLRHRPIIAATVHHDAAGLIDTPAWLMRELPDYAVLMRTHGWCGSGAVLYAIPKERTLP</sequence>
<evidence type="ECO:0000313" key="2">
    <source>
        <dbReference type="Proteomes" id="UP001241747"/>
    </source>
</evidence>
<accession>A0ABU0LBE6</accession>
<dbReference type="GO" id="GO:0008168">
    <property type="term" value="F:methyltransferase activity"/>
    <property type="evidence" value="ECO:0007669"/>
    <property type="project" value="UniProtKB-KW"/>
</dbReference>
<comment type="caution">
    <text evidence="1">The sequence shown here is derived from an EMBL/GenBank/DDBJ whole genome shotgun (WGS) entry which is preliminary data.</text>
</comment>
<dbReference type="NCBIfam" id="TIGR01444">
    <property type="entry name" value="fkbM_fam"/>
    <property type="match status" value="1"/>
</dbReference>
<keyword evidence="1" id="KW-0489">Methyltransferase</keyword>
<gene>
    <name evidence="1" type="ORF">QOZ94_001230</name>
</gene>
<evidence type="ECO:0000313" key="1">
    <source>
        <dbReference type="EMBL" id="MDQ0504456.1"/>
    </source>
</evidence>
<name>A0ABU0LBE6_XANAG</name>